<dbReference type="GO" id="GO:0009432">
    <property type="term" value="P:SOS response"/>
    <property type="evidence" value="ECO:0007669"/>
    <property type="project" value="TreeGrafter"/>
</dbReference>
<protein>
    <recommendedName>
        <fullName evidence="4">DNA-directed DNA polymerase</fullName>
        <ecNumber evidence="4">2.7.7.7</ecNumber>
    </recommendedName>
</protein>
<dbReference type="InterPro" id="IPR043502">
    <property type="entry name" value="DNA/RNA_pol_sf"/>
</dbReference>
<dbReference type="GO" id="GO:0042276">
    <property type="term" value="P:error-prone translesion synthesis"/>
    <property type="evidence" value="ECO:0007669"/>
    <property type="project" value="TreeGrafter"/>
</dbReference>
<evidence type="ECO:0000313" key="9">
    <source>
        <dbReference type="Proteomes" id="UP000199569"/>
    </source>
</evidence>
<comment type="subunit">
    <text evidence="3">Monomer.</text>
</comment>
<evidence type="ECO:0000256" key="3">
    <source>
        <dbReference type="ARBA" id="ARBA00011245"/>
    </source>
</evidence>
<sequence>MRKPAGLERLYVDFDSFFASAEQHLQPHLRGKPMGVIPVASEHTGLIAVSREAKALGIKRGATVRDVRRQLPNFIFVNARHERYVELHRTIVEVIESIVPIKAVCSIDEVVCALLPSEQAEGLALGRRVKDAIATRIGPTLTCSVGLGPNDLLAKIAAEANKPDGLAAIRPEDLPGPLLSLELTDIPGIARGNAARLARAGVTDMATLLRLQPKEMRRLWGSVEGERMWMGLHGYTVERPETQRRMFGHGRVLPADWRHLGGAYAAARVLLVKASRRMRRAGFSARALALWLTDRNSAGWYGEDRFSPTWDDPSLLASLSRLFLHAEREDMRRSRSVHVALYDLVPLRDIEEDLFGYTAEAQTKRRMEYLSVIADRLNTHHGQTLKGHALLHWGPSVEIPGGYAGAKIAFNRIPDAEDF</sequence>
<dbReference type="PANTHER" id="PTHR11076">
    <property type="entry name" value="DNA REPAIR POLYMERASE UMUC / TRANSFERASE FAMILY MEMBER"/>
    <property type="match status" value="1"/>
</dbReference>
<comment type="cofactor">
    <cofactor evidence="1">
        <name>Mg(2+)</name>
        <dbReference type="ChEBI" id="CHEBI:18420"/>
    </cofactor>
</comment>
<keyword evidence="9" id="KW-1185">Reference proteome</keyword>
<accession>A0A1G5L8Y0</accession>
<dbReference type="Proteomes" id="UP000199569">
    <property type="component" value="Unassembled WGS sequence"/>
</dbReference>
<dbReference type="Gene3D" id="1.10.150.20">
    <property type="entry name" value="5' to 3' exonuclease, C-terminal subdomain"/>
    <property type="match status" value="1"/>
</dbReference>
<gene>
    <name evidence="8" type="ORF">SAMN02927923_04023</name>
</gene>
<evidence type="ECO:0000256" key="4">
    <source>
        <dbReference type="ARBA" id="ARBA00012417"/>
    </source>
</evidence>
<dbReference type="GO" id="GO:0003684">
    <property type="term" value="F:damaged DNA binding"/>
    <property type="evidence" value="ECO:0007669"/>
    <property type="project" value="InterPro"/>
</dbReference>
<dbReference type="Gene3D" id="3.30.70.270">
    <property type="match status" value="1"/>
</dbReference>
<dbReference type="STRING" id="549386.SAMN02927923_04023"/>
<evidence type="ECO:0000259" key="7">
    <source>
        <dbReference type="PROSITE" id="PS50173"/>
    </source>
</evidence>
<comment type="similarity">
    <text evidence="2">Belongs to the DNA polymerase type-Y family.</text>
</comment>
<dbReference type="SUPFAM" id="SSF56672">
    <property type="entry name" value="DNA/RNA polymerases"/>
    <property type="match status" value="1"/>
</dbReference>
<comment type="catalytic activity">
    <reaction evidence="6">
        <text>DNA(n) + a 2'-deoxyribonucleoside 5'-triphosphate = DNA(n+1) + diphosphate</text>
        <dbReference type="Rhea" id="RHEA:22508"/>
        <dbReference type="Rhea" id="RHEA-COMP:17339"/>
        <dbReference type="Rhea" id="RHEA-COMP:17340"/>
        <dbReference type="ChEBI" id="CHEBI:33019"/>
        <dbReference type="ChEBI" id="CHEBI:61560"/>
        <dbReference type="ChEBI" id="CHEBI:173112"/>
        <dbReference type="EC" id="2.7.7.7"/>
    </reaction>
</comment>
<dbReference type="InterPro" id="IPR001126">
    <property type="entry name" value="UmuC"/>
</dbReference>
<dbReference type="GO" id="GO:0005829">
    <property type="term" value="C:cytosol"/>
    <property type="evidence" value="ECO:0007669"/>
    <property type="project" value="TreeGrafter"/>
</dbReference>
<dbReference type="Pfam" id="PF11799">
    <property type="entry name" value="IMS_C"/>
    <property type="match status" value="1"/>
</dbReference>
<dbReference type="RefSeq" id="WP_210183646.1">
    <property type="nucleotide sequence ID" value="NZ_FMVJ01000015.1"/>
</dbReference>
<name>A0A1G5L8Y0_9HYPH</name>
<dbReference type="GO" id="GO:0003887">
    <property type="term" value="F:DNA-directed DNA polymerase activity"/>
    <property type="evidence" value="ECO:0007669"/>
    <property type="project" value="UniProtKB-KW"/>
</dbReference>
<dbReference type="InterPro" id="IPR043128">
    <property type="entry name" value="Rev_trsase/Diguanyl_cyclase"/>
</dbReference>
<dbReference type="CDD" id="cd00424">
    <property type="entry name" value="PolY"/>
    <property type="match status" value="1"/>
</dbReference>
<evidence type="ECO:0000256" key="2">
    <source>
        <dbReference type="ARBA" id="ARBA00010945"/>
    </source>
</evidence>
<dbReference type="PANTHER" id="PTHR11076:SF33">
    <property type="entry name" value="DNA POLYMERASE KAPPA"/>
    <property type="match status" value="1"/>
</dbReference>
<dbReference type="InterPro" id="IPR050116">
    <property type="entry name" value="DNA_polymerase-Y"/>
</dbReference>
<dbReference type="EC" id="2.7.7.7" evidence="4"/>
<dbReference type="AlphaFoldDB" id="A0A1G5L8Y0"/>
<comment type="function">
    <text evidence="5">Poorly processive, error-prone DNA polymerase involved in untargeted mutagenesis. Copies undamaged DNA at stalled replication forks, which arise in vivo from mismatched or misaligned primer ends. These misaligned primers can be extended by PolIV. Exhibits no 3'-5' exonuclease (proofreading) activity. May be involved in translesional synthesis, in conjunction with the beta clamp from PolIII.</text>
</comment>
<dbReference type="Gene3D" id="3.40.1170.60">
    <property type="match status" value="1"/>
</dbReference>
<dbReference type="EMBL" id="FMVJ01000015">
    <property type="protein sequence ID" value="SCZ09044.1"/>
    <property type="molecule type" value="Genomic_DNA"/>
</dbReference>
<dbReference type="GO" id="GO:0006281">
    <property type="term" value="P:DNA repair"/>
    <property type="evidence" value="ECO:0007669"/>
    <property type="project" value="InterPro"/>
</dbReference>
<feature type="domain" description="UmuC" evidence="7">
    <location>
        <begin position="9"/>
        <end position="190"/>
    </location>
</feature>
<reference evidence="8 9" key="1">
    <citation type="submission" date="2016-10" db="EMBL/GenBank/DDBJ databases">
        <authorList>
            <person name="de Groot N.N."/>
        </authorList>
    </citation>
    <scope>NUCLEOTIDE SEQUENCE [LARGE SCALE GENOMIC DNA]</scope>
    <source>
        <strain evidence="8 9">CGMCC 1.7666</strain>
    </source>
</reference>
<evidence type="ECO:0000313" key="8">
    <source>
        <dbReference type="EMBL" id="SCZ09044.1"/>
    </source>
</evidence>
<dbReference type="Pfam" id="PF00817">
    <property type="entry name" value="IMS"/>
    <property type="match status" value="1"/>
</dbReference>
<evidence type="ECO:0000256" key="5">
    <source>
        <dbReference type="ARBA" id="ARBA00025589"/>
    </source>
</evidence>
<dbReference type="InterPro" id="IPR017961">
    <property type="entry name" value="DNA_pol_Y-fam_little_finger"/>
</dbReference>
<dbReference type="PROSITE" id="PS50173">
    <property type="entry name" value="UMUC"/>
    <property type="match status" value="1"/>
</dbReference>
<organism evidence="8 9">
    <name type="scientific">Microvirga guangxiensis</name>
    <dbReference type="NCBI Taxonomy" id="549386"/>
    <lineage>
        <taxon>Bacteria</taxon>
        <taxon>Pseudomonadati</taxon>
        <taxon>Pseudomonadota</taxon>
        <taxon>Alphaproteobacteria</taxon>
        <taxon>Hyphomicrobiales</taxon>
        <taxon>Methylobacteriaceae</taxon>
        <taxon>Microvirga</taxon>
    </lineage>
</organism>
<evidence type="ECO:0000256" key="1">
    <source>
        <dbReference type="ARBA" id="ARBA00001946"/>
    </source>
</evidence>
<evidence type="ECO:0000256" key="6">
    <source>
        <dbReference type="ARBA" id="ARBA00049244"/>
    </source>
</evidence>
<proteinExistence type="inferred from homology"/>